<accession>A0A822XVN3</accession>
<dbReference type="Proteomes" id="UP000607653">
    <property type="component" value="Unassembled WGS sequence"/>
</dbReference>
<comment type="caution">
    <text evidence="1">The sequence shown here is derived from an EMBL/GenBank/DDBJ whole genome shotgun (WGS) entry which is preliminary data.</text>
</comment>
<dbReference type="AlphaFoldDB" id="A0A822XVN3"/>
<keyword evidence="2" id="KW-1185">Reference proteome</keyword>
<reference evidence="1 2" key="1">
    <citation type="journal article" date="2020" name="Mol. Biol. Evol.">
        <title>Distinct Expression and Methylation Patterns for Genes with Different Fates following a Single Whole-Genome Duplication in Flowering Plants.</title>
        <authorList>
            <person name="Shi T."/>
            <person name="Rahmani R.S."/>
            <person name="Gugger P.F."/>
            <person name="Wang M."/>
            <person name="Li H."/>
            <person name="Zhang Y."/>
            <person name="Li Z."/>
            <person name="Wang Q."/>
            <person name="Van de Peer Y."/>
            <person name="Marchal K."/>
            <person name="Chen J."/>
        </authorList>
    </citation>
    <scope>NUCLEOTIDE SEQUENCE [LARGE SCALE GENOMIC DNA]</scope>
    <source>
        <tissue evidence="1">Leaf</tissue>
    </source>
</reference>
<name>A0A822XVN3_NELNU</name>
<sequence length="55" mass="6072">MRFQKKPTTPLSHEIFSRFDLGCNPGFLASLQGNQSSSSSVLMNKGANVSWNLLE</sequence>
<dbReference type="EMBL" id="DUZY01000001">
    <property type="protein sequence ID" value="DAD23036.1"/>
    <property type="molecule type" value="Genomic_DNA"/>
</dbReference>
<evidence type="ECO:0000313" key="1">
    <source>
        <dbReference type="EMBL" id="DAD23036.1"/>
    </source>
</evidence>
<evidence type="ECO:0000313" key="2">
    <source>
        <dbReference type="Proteomes" id="UP000607653"/>
    </source>
</evidence>
<organism evidence="1 2">
    <name type="scientific">Nelumbo nucifera</name>
    <name type="common">Sacred lotus</name>
    <dbReference type="NCBI Taxonomy" id="4432"/>
    <lineage>
        <taxon>Eukaryota</taxon>
        <taxon>Viridiplantae</taxon>
        <taxon>Streptophyta</taxon>
        <taxon>Embryophyta</taxon>
        <taxon>Tracheophyta</taxon>
        <taxon>Spermatophyta</taxon>
        <taxon>Magnoliopsida</taxon>
        <taxon>Proteales</taxon>
        <taxon>Nelumbonaceae</taxon>
        <taxon>Nelumbo</taxon>
    </lineage>
</organism>
<proteinExistence type="predicted"/>
<protein>
    <submittedName>
        <fullName evidence="1">Uncharacterized protein</fullName>
    </submittedName>
</protein>
<gene>
    <name evidence="1" type="ORF">HUJ06_024499</name>
</gene>